<proteinExistence type="inferred from homology"/>
<comment type="cofactor">
    <cofactor evidence="1">
        <name>FAD</name>
        <dbReference type="ChEBI" id="CHEBI:57692"/>
    </cofactor>
</comment>
<dbReference type="RefSeq" id="WP_254160845.1">
    <property type="nucleotide sequence ID" value="NZ_JAHESF010000003.1"/>
</dbReference>
<dbReference type="EMBL" id="JAHESF010000003">
    <property type="protein sequence ID" value="MBT1695984.1"/>
    <property type="molecule type" value="Genomic_DNA"/>
</dbReference>
<comment type="caution">
    <text evidence="8">The sequence shown here is derived from an EMBL/GenBank/DDBJ whole genome shotgun (WGS) entry which is preliminary data.</text>
</comment>
<comment type="similarity">
    <text evidence="2">Belongs to the GMC oxidoreductase family.</text>
</comment>
<organism evidence="8 9">
    <name type="scientific">Chryseosolibacter histidini</name>
    <dbReference type="NCBI Taxonomy" id="2782349"/>
    <lineage>
        <taxon>Bacteria</taxon>
        <taxon>Pseudomonadati</taxon>
        <taxon>Bacteroidota</taxon>
        <taxon>Cytophagia</taxon>
        <taxon>Cytophagales</taxon>
        <taxon>Chryseotaleaceae</taxon>
        <taxon>Chryseosolibacter</taxon>
    </lineage>
</organism>
<keyword evidence="9" id="KW-1185">Reference proteome</keyword>
<evidence type="ECO:0000259" key="7">
    <source>
        <dbReference type="Pfam" id="PF05199"/>
    </source>
</evidence>
<dbReference type="GO" id="GO:0050660">
    <property type="term" value="F:flavin adenine dinucleotide binding"/>
    <property type="evidence" value="ECO:0007669"/>
    <property type="project" value="InterPro"/>
</dbReference>
<dbReference type="PANTHER" id="PTHR42784">
    <property type="entry name" value="PYRANOSE 2-OXIDASE"/>
    <property type="match status" value="1"/>
</dbReference>
<evidence type="ECO:0000256" key="3">
    <source>
        <dbReference type="ARBA" id="ARBA00022630"/>
    </source>
</evidence>
<accession>A0AAP2DL98</accession>
<evidence type="ECO:0000259" key="6">
    <source>
        <dbReference type="Pfam" id="PF00732"/>
    </source>
</evidence>
<evidence type="ECO:0000256" key="1">
    <source>
        <dbReference type="ARBA" id="ARBA00001974"/>
    </source>
</evidence>
<dbReference type="PANTHER" id="PTHR42784:SF1">
    <property type="entry name" value="PYRANOSE 2-OXIDASE"/>
    <property type="match status" value="1"/>
</dbReference>
<dbReference type="AlphaFoldDB" id="A0AAP2DL98"/>
<reference evidence="8 9" key="1">
    <citation type="submission" date="2021-05" db="EMBL/GenBank/DDBJ databases">
        <title>A Polyphasic approach of four new species of the genus Ohtaekwangia: Ohtaekwangia histidinii sp. nov., Ohtaekwangia cretensis sp. nov., Ohtaekwangia indiensis sp. nov., Ohtaekwangia reichenbachii sp. nov. from diverse environment.</title>
        <authorList>
            <person name="Octaviana S."/>
        </authorList>
    </citation>
    <scope>NUCLEOTIDE SEQUENCE [LARGE SCALE GENOMIC DNA]</scope>
    <source>
        <strain evidence="8 9">PWU4</strain>
    </source>
</reference>
<dbReference type="Pfam" id="PF05199">
    <property type="entry name" value="GMC_oxred_C"/>
    <property type="match status" value="1"/>
</dbReference>
<dbReference type="InterPro" id="IPR051473">
    <property type="entry name" value="P2Ox-like"/>
</dbReference>
<dbReference type="SUPFAM" id="SSF54373">
    <property type="entry name" value="FAD-linked reductases, C-terminal domain"/>
    <property type="match status" value="1"/>
</dbReference>
<evidence type="ECO:0000256" key="2">
    <source>
        <dbReference type="ARBA" id="ARBA00010790"/>
    </source>
</evidence>
<dbReference type="SUPFAM" id="SSF51905">
    <property type="entry name" value="FAD/NAD(P)-binding domain"/>
    <property type="match status" value="1"/>
</dbReference>
<name>A0AAP2DL98_9BACT</name>
<evidence type="ECO:0000256" key="5">
    <source>
        <dbReference type="ARBA" id="ARBA00023002"/>
    </source>
</evidence>
<feature type="domain" description="Glucose-methanol-choline oxidoreductase C-terminal" evidence="7">
    <location>
        <begin position="441"/>
        <end position="560"/>
    </location>
</feature>
<dbReference type="InterPro" id="IPR000172">
    <property type="entry name" value="GMC_OxRdtase_N"/>
</dbReference>
<evidence type="ECO:0000313" key="9">
    <source>
        <dbReference type="Proteomes" id="UP001319200"/>
    </source>
</evidence>
<dbReference type="InterPro" id="IPR036188">
    <property type="entry name" value="FAD/NAD-bd_sf"/>
</dbReference>
<feature type="domain" description="Glucose-methanol-choline oxidoreductase N-terminal" evidence="6">
    <location>
        <begin position="233"/>
        <end position="328"/>
    </location>
</feature>
<sequence length="577" mass="65230">MEKEIASVNVNAGGVQKNMYDAIVIGSGISGGWAAKELCEKGLKTLVLERGRNVVHNKDYPTATKNPWDFTYRGRLTREFREENPLITKAAGLGEDTAHFFIKDKDHPYVQEKPFDWIRGYQVGGKSLTWGRATQRWSPYEFIAPARFGYGIDWPIRYSDIAPWYSYVEEFIGVCGSRDGIEAMPDGEFLPPFEFNCVESAMQQRIRKNYKDRHLVHARWAHLTQPKDIHLQQGRGKCQARNLCMRGCPFGGYFSSVSSTLPWADRTGNLTIRPHAVVHSILYDEKKGKATGVRIIDANSHEVTEYFARIIFVNASALNSNLILLNSTSQRFPAGFGNDNGLLGKYIAFHNYRAYVGAAMDGFEDRYYSGRNPTEPIIANYRNLGRQEMDYLGGFTTFTGAYRLRGDQKAVENACGAELKSAMAKPGEWRTYMYMQGETIPKEKNHVRLSEDKKDPWGIPQLVMSVEYDDNDDKMTRDFMEQSAEMFEKAGCSNIESFDSKQPPGLDIHEMGGCRMGRDPKTSLLNEWNQLHACKNVFVTDGACMTSTGNQSPSILYMALTARAANHAVEELKRQNL</sequence>
<keyword evidence="4" id="KW-0274">FAD</keyword>
<evidence type="ECO:0000256" key="4">
    <source>
        <dbReference type="ARBA" id="ARBA00022827"/>
    </source>
</evidence>
<keyword evidence="5" id="KW-0560">Oxidoreductase</keyword>
<dbReference type="Proteomes" id="UP001319200">
    <property type="component" value="Unassembled WGS sequence"/>
</dbReference>
<dbReference type="InterPro" id="IPR007867">
    <property type="entry name" value="GMC_OxRtase_C"/>
</dbReference>
<evidence type="ECO:0000313" key="8">
    <source>
        <dbReference type="EMBL" id="MBT1695984.1"/>
    </source>
</evidence>
<dbReference type="GO" id="GO:0016614">
    <property type="term" value="F:oxidoreductase activity, acting on CH-OH group of donors"/>
    <property type="evidence" value="ECO:0007669"/>
    <property type="project" value="InterPro"/>
</dbReference>
<dbReference type="Pfam" id="PF00732">
    <property type="entry name" value="GMC_oxred_N"/>
    <property type="match status" value="1"/>
</dbReference>
<protein>
    <submittedName>
        <fullName evidence="8">GMC family oxidoreductase</fullName>
    </submittedName>
</protein>
<keyword evidence="3" id="KW-0285">Flavoprotein</keyword>
<dbReference type="Gene3D" id="3.50.50.60">
    <property type="entry name" value="FAD/NAD(P)-binding domain"/>
    <property type="match status" value="2"/>
</dbReference>
<gene>
    <name evidence="8" type="ORF">KK083_03790</name>
</gene>